<sequence length="216" mass="24517">MLTSFWILIVFRLSLSMSLRWPRDDRLSDTEVSKFMRSMDVIPDVIEIGPQEFLNVTYHGYINVDSGKLLQPMDVRDEPTVQWPAAIEHYYTLLMVNPDAPSVVTPTNREFLHWMVLNIPGNHLGMGDVRVGYMGATPMPGSGTHRFVFLLYKQKDYTKFDFPKLPKHSTNGRSGFKVQGFVKKYKLGCPVAGNFFTSTWNEDVPALIKAISHGSG</sequence>
<gene>
    <name evidence="3" type="primary">LOC108085645</name>
</gene>
<dbReference type="GeneID" id="108085645"/>
<evidence type="ECO:0000313" key="2">
    <source>
        <dbReference type="Proteomes" id="UP001652661"/>
    </source>
</evidence>
<dbReference type="OrthoDB" id="2506647at2759"/>
<dbReference type="OMA" id="YKQRDYT"/>
<evidence type="ECO:0000313" key="3">
    <source>
        <dbReference type="RefSeq" id="XP_017037824.1"/>
    </source>
</evidence>
<dbReference type="CDD" id="cd00866">
    <property type="entry name" value="PEBP_euk"/>
    <property type="match status" value="1"/>
</dbReference>
<name>A0A6P4JT32_DROKI</name>
<accession>A0A6P4JT32</accession>
<dbReference type="Proteomes" id="UP001652661">
    <property type="component" value="Chromosome 3R"/>
</dbReference>
<feature type="chain" id="PRO_5028160962" evidence="1">
    <location>
        <begin position="17"/>
        <end position="216"/>
    </location>
</feature>
<organism evidence="2 3">
    <name type="scientific">Drosophila kikkawai</name>
    <name type="common">Fruit fly</name>
    <dbReference type="NCBI Taxonomy" id="30033"/>
    <lineage>
        <taxon>Eukaryota</taxon>
        <taxon>Metazoa</taxon>
        <taxon>Ecdysozoa</taxon>
        <taxon>Arthropoda</taxon>
        <taxon>Hexapoda</taxon>
        <taxon>Insecta</taxon>
        <taxon>Pterygota</taxon>
        <taxon>Neoptera</taxon>
        <taxon>Endopterygota</taxon>
        <taxon>Diptera</taxon>
        <taxon>Brachycera</taxon>
        <taxon>Muscomorpha</taxon>
        <taxon>Ephydroidea</taxon>
        <taxon>Drosophilidae</taxon>
        <taxon>Drosophila</taxon>
        <taxon>Sophophora</taxon>
    </lineage>
</organism>
<evidence type="ECO:0000256" key="1">
    <source>
        <dbReference type="SAM" id="SignalP"/>
    </source>
</evidence>
<dbReference type="InterPro" id="IPR035810">
    <property type="entry name" value="PEBP_euk"/>
</dbReference>
<protein>
    <submittedName>
        <fullName evidence="3">Protein D2</fullName>
    </submittedName>
</protein>
<reference evidence="3" key="1">
    <citation type="submission" date="2025-08" db="UniProtKB">
        <authorList>
            <consortium name="RefSeq"/>
        </authorList>
    </citation>
    <scope>IDENTIFICATION</scope>
    <source>
        <strain evidence="3">14028-0561.14</strain>
        <tissue evidence="3">Whole fly</tissue>
    </source>
</reference>
<feature type="signal peptide" evidence="1">
    <location>
        <begin position="1"/>
        <end position="16"/>
    </location>
</feature>
<proteinExistence type="predicted"/>
<dbReference type="Pfam" id="PF01161">
    <property type="entry name" value="PBP"/>
    <property type="match status" value="1"/>
</dbReference>
<keyword evidence="2" id="KW-1185">Reference proteome</keyword>
<dbReference type="AlphaFoldDB" id="A0A6P4JT32"/>
<dbReference type="SUPFAM" id="SSF49777">
    <property type="entry name" value="PEBP-like"/>
    <property type="match status" value="1"/>
</dbReference>
<keyword evidence="1" id="KW-0732">Signal</keyword>
<dbReference type="InterPro" id="IPR008914">
    <property type="entry name" value="PEBP"/>
</dbReference>
<dbReference type="Gene3D" id="3.90.280.10">
    <property type="entry name" value="PEBP-like"/>
    <property type="match status" value="1"/>
</dbReference>
<dbReference type="PANTHER" id="PTHR11362:SF44">
    <property type="entry name" value="PHOSPHATIDYLETHANOLAMINE-BINDING PROTEIN"/>
    <property type="match status" value="1"/>
</dbReference>
<dbReference type="RefSeq" id="XP_017037824.1">
    <property type="nucleotide sequence ID" value="XM_017182335.3"/>
</dbReference>
<dbReference type="InterPro" id="IPR036610">
    <property type="entry name" value="PEBP-like_sf"/>
</dbReference>
<dbReference type="PANTHER" id="PTHR11362">
    <property type="entry name" value="PHOSPHATIDYLETHANOLAMINE-BINDING PROTEIN"/>
    <property type="match status" value="1"/>
</dbReference>